<dbReference type="PANTHER" id="PTHR43433">
    <property type="entry name" value="HYDROLASE, ALPHA/BETA FOLD FAMILY PROTEIN"/>
    <property type="match status" value="1"/>
</dbReference>
<dbReference type="CDD" id="cd06170">
    <property type="entry name" value="LuxR_C_like"/>
    <property type="match status" value="1"/>
</dbReference>
<evidence type="ECO:0000259" key="1">
    <source>
        <dbReference type="PROSITE" id="PS50043"/>
    </source>
</evidence>
<proteinExistence type="predicted"/>
<dbReference type="InterPro" id="IPR016032">
    <property type="entry name" value="Sig_transdc_resp-reg_C-effctor"/>
</dbReference>
<dbReference type="InterPro" id="IPR036388">
    <property type="entry name" value="WH-like_DNA-bd_sf"/>
</dbReference>
<feature type="domain" description="HTH luxR-type" evidence="1">
    <location>
        <begin position="296"/>
        <end position="361"/>
    </location>
</feature>
<dbReference type="InterPro" id="IPR000073">
    <property type="entry name" value="AB_hydrolase_1"/>
</dbReference>
<dbReference type="SUPFAM" id="SSF53474">
    <property type="entry name" value="alpha/beta-Hydrolases"/>
    <property type="match status" value="1"/>
</dbReference>
<name>A0ABP7AKW1_9ACTN</name>
<dbReference type="Proteomes" id="UP001501490">
    <property type="component" value="Unassembled WGS sequence"/>
</dbReference>
<accession>A0ABP7AKW1</accession>
<dbReference type="SUPFAM" id="SSF46894">
    <property type="entry name" value="C-terminal effector domain of the bipartite response regulators"/>
    <property type="match status" value="1"/>
</dbReference>
<organism evidence="2 3">
    <name type="scientific">Microlunatus ginsengisoli</name>
    <dbReference type="NCBI Taxonomy" id="363863"/>
    <lineage>
        <taxon>Bacteria</taxon>
        <taxon>Bacillati</taxon>
        <taxon>Actinomycetota</taxon>
        <taxon>Actinomycetes</taxon>
        <taxon>Propionibacteriales</taxon>
        <taxon>Propionibacteriaceae</taxon>
        <taxon>Microlunatus</taxon>
    </lineage>
</organism>
<dbReference type="PRINTS" id="PR00038">
    <property type="entry name" value="HTHLUXR"/>
</dbReference>
<evidence type="ECO:0000313" key="3">
    <source>
        <dbReference type="Proteomes" id="UP001501490"/>
    </source>
</evidence>
<keyword evidence="3" id="KW-1185">Reference proteome</keyword>
<sequence>MQPRQEAGPSTRYATSEGLNLAYQVLGEGPGDIAMVPGFISHIEFAWHEPLCARFLRSLSDFGRLIAFDKRGMGQSDRDPHDLAPTMQQRCNDVLAVLDAAASDKACLLAWSEGGPTAIRVATMAPERVSGLILIGTAARFASAVDYAHGLPPFVVTEFIATLQQLWGSGVALELYAPTLADSPATRKWWATYQRLAATPGAVAASLRMQLDVDVRDLLPEVTVPTLVIHETRDMVIPVEAGRYLAEQIPGARIAEIDGHDHMYWVNHQAAKLSAIRDLLDEATSPRNTRTRRRRPVHGWPSLTETELTVAELVATGMTNPEIAQRLVVSPRTVQSHVAHILQKLGKSRRTEIAAAVTERATEHR</sequence>
<comment type="caution">
    <text evidence="2">The sequence shown here is derived from an EMBL/GenBank/DDBJ whole genome shotgun (WGS) entry which is preliminary data.</text>
</comment>
<dbReference type="Pfam" id="PF12146">
    <property type="entry name" value="Hydrolase_4"/>
    <property type="match status" value="1"/>
</dbReference>
<dbReference type="PROSITE" id="PS00622">
    <property type="entry name" value="HTH_LUXR_1"/>
    <property type="match status" value="1"/>
</dbReference>
<dbReference type="InterPro" id="IPR022742">
    <property type="entry name" value="Hydrolase_4"/>
</dbReference>
<dbReference type="InterPro" id="IPR050471">
    <property type="entry name" value="AB_hydrolase"/>
</dbReference>
<dbReference type="Gene3D" id="1.10.10.10">
    <property type="entry name" value="Winged helix-like DNA-binding domain superfamily/Winged helix DNA-binding domain"/>
    <property type="match status" value="1"/>
</dbReference>
<reference evidence="3" key="1">
    <citation type="journal article" date="2019" name="Int. J. Syst. Evol. Microbiol.">
        <title>The Global Catalogue of Microorganisms (GCM) 10K type strain sequencing project: providing services to taxonomists for standard genome sequencing and annotation.</title>
        <authorList>
            <consortium name="The Broad Institute Genomics Platform"/>
            <consortium name="The Broad Institute Genome Sequencing Center for Infectious Disease"/>
            <person name="Wu L."/>
            <person name="Ma J."/>
        </authorList>
    </citation>
    <scope>NUCLEOTIDE SEQUENCE [LARGE SCALE GENOMIC DNA]</scope>
    <source>
        <strain evidence="3">JCM 16929</strain>
    </source>
</reference>
<dbReference type="PRINTS" id="PR00111">
    <property type="entry name" value="ABHYDROLASE"/>
</dbReference>
<evidence type="ECO:0000313" key="2">
    <source>
        <dbReference type="EMBL" id="GAA3634658.1"/>
    </source>
</evidence>
<dbReference type="EMBL" id="BAABAB010000036">
    <property type="protein sequence ID" value="GAA3634658.1"/>
    <property type="molecule type" value="Genomic_DNA"/>
</dbReference>
<dbReference type="SMART" id="SM00421">
    <property type="entry name" value="HTH_LUXR"/>
    <property type="match status" value="1"/>
</dbReference>
<dbReference type="InterPro" id="IPR029058">
    <property type="entry name" value="AB_hydrolase_fold"/>
</dbReference>
<dbReference type="Pfam" id="PF00196">
    <property type="entry name" value="GerE"/>
    <property type="match status" value="1"/>
</dbReference>
<dbReference type="PANTHER" id="PTHR43433:SF8">
    <property type="entry name" value="BIFUNCTIONAL LIPASE_ADENYLATE CYCLASE LIPJ"/>
    <property type="match status" value="1"/>
</dbReference>
<dbReference type="InterPro" id="IPR000792">
    <property type="entry name" value="Tscrpt_reg_LuxR_C"/>
</dbReference>
<protein>
    <recommendedName>
        <fullName evidence="1">HTH luxR-type domain-containing protein</fullName>
    </recommendedName>
</protein>
<dbReference type="Gene3D" id="3.40.50.1820">
    <property type="entry name" value="alpha/beta hydrolase"/>
    <property type="match status" value="1"/>
</dbReference>
<gene>
    <name evidence="2" type="ORF">GCM10022236_41540</name>
</gene>
<dbReference type="PROSITE" id="PS50043">
    <property type="entry name" value="HTH_LUXR_2"/>
    <property type="match status" value="1"/>
</dbReference>